<dbReference type="Gene3D" id="1.20.1600.10">
    <property type="entry name" value="Outer membrane efflux proteins (OEP)"/>
    <property type="match status" value="1"/>
</dbReference>
<comment type="subcellular location">
    <subcellularLocation>
        <location evidence="1">Cell outer membrane</location>
    </subcellularLocation>
</comment>
<keyword evidence="6" id="KW-0472">Membrane</keyword>
<evidence type="ECO:0000256" key="5">
    <source>
        <dbReference type="ARBA" id="ARBA00022692"/>
    </source>
</evidence>
<evidence type="ECO:0000313" key="10">
    <source>
        <dbReference type="Proteomes" id="UP000598488"/>
    </source>
</evidence>
<proteinExistence type="inferred from homology"/>
<keyword evidence="3" id="KW-0813">Transport</keyword>
<name>A0ABS0ZD04_9GAMM</name>
<reference evidence="9 10" key="1">
    <citation type="submission" date="2020-12" db="EMBL/GenBank/DDBJ databases">
        <title>Comparative genome analysis of fungal antagonists Marinomonas ostreistagni 398 and M. spartinae 468.</title>
        <authorList>
            <person name="Fields J.L."/>
            <person name="Mavrodi O.V."/>
            <person name="Biber P.D."/>
            <person name="Indest K.J."/>
            <person name="Mavrodi D.V."/>
        </authorList>
    </citation>
    <scope>NUCLEOTIDE SEQUENCE [LARGE SCALE GENOMIC DNA]</scope>
    <source>
        <strain evidence="9 10">USM7</strain>
    </source>
</reference>
<dbReference type="EMBL" id="JAEMUH010000011">
    <property type="protein sequence ID" value="MBJ7551519.1"/>
    <property type="molecule type" value="Genomic_DNA"/>
</dbReference>
<dbReference type="InterPro" id="IPR003423">
    <property type="entry name" value="OMP_efflux"/>
</dbReference>
<evidence type="ECO:0000313" key="9">
    <source>
        <dbReference type="EMBL" id="MBJ7551519.1"/>
    </source>
</evidence>
<dbReference type="InterPro" id="IPR051906">
    <property type="entry name" value="TolC-like"/>
</dbReference>
<evidence type="ECO:0000256" key="8">
    <source>
        <dbReference type="SAM" id="SignalP"/>
    </source>
</evidence>
<organism evidence="9 10">
    <name type="scientific">Marinomonas ostreistagni</name>
    <dbReference type="NCBI Taxonomy" id="359209"/>
    <lineage>
        <taxon>Bacteria</taxon>
        <taxon>Pseudomonadati</taxon>
        <taxon>Pseudomonadota</taxon>
        <taxon>Gammaproteobacteria</taxon>
        <taxon>Oceanospirillales</taxon>
        <taxon>Oceanospirillaceae</taxon>
        <taxon>Marinomonas</taxon>
    </lineage>
</organism>
<comment type="similarity">
    <text evidence="2">Belongs to the outer membrane factor (OMF) (TC 1.B.17) family.</text>
</comment>
<dbReference type="SUPFAM" id="SSF56954">
    <property type="entry name" value="Outer membrane efflux proteins (OEP)"/>
    <property type="match status" value="1"/>
</dbReference>
<gene>
    <name evidence="9" type="ORF">JHD44_12565</name>
</gene>
<keyword evidence="8" id="KW-0732">Signal</keyword>
<evidence type="ECO:0000256" key="2">
    <source>
        <dbReference type="ARBA" id="ARBA00007613"/>
    </source>
</evidence>
<feature type="chain" id="PRO_5047092820" evidence="8">
    <location>
        <begin position="25"/>
        <end position="459"/>
    </location>
</feature>
<evidence type="ECO:0000256" key="7">
    <source>
        <dbReference type="ARBA" id="ARBA00023237"/>
    </source>
</evidence>
<dbReference type="RefSeq" id="WP_199463126.1">
    <property type="nucleotide sequence ID" value="NZ_JAEMUH010000011.1"/>
</dbReference>
<evidence type="ECO:0000256" key="4">
    <source>
        <dbReference type="ARBA" id="ARBA00022452"/>
    </source>
</evidence>
<keyword evidence="7" id="KW-0998">Cell outer membrane</keyword>
<evidence type="ECO:0000256" key="6">
    <source>
        <dbReference type="ARBA" id="ARBA00023136"/>
    </source>
</evidence>
<feature type="signal peptide" evidence="8">
    <location>
        <begin position="1"/>
        <end position="24"/>
    </location>
</feature>
<dbReference type="PANTHER" id="PTHR30026:SF20">
    <property type="entry name" value="OUTER MEMBRANE PROTEIN TOLC"/>
    <property type="match status" value="1"/>
</dbReference>
<sequence>MPFPFKPQLIALVVSASVSSATFAEETTMPQTMGFAEALESARQHDSELQYAYYNYLGEQEADDISMSALLPTVSLSSSYRYQYVRDIYTDKFSSAYSESLARSEKDQDDYNFQLRMQQSLVNVAAWKDYSSSKQAVRKSEFTYQRAEQELIYRLSQAYLKALLASQQVYINQDKLAALQLKLEQTQRMEELGVGDRLSVLKVASTRDIARSDLLQAQSEYEDAQTKLNVIAGTEVVLPENWVQHGHQVIPDLQTGTQQDWINKVPDNTELLAEMANVRGQELQAESRQAAHLPTLDLSLRAIDSKSDDIYVDSTNYIASIDLTIPLYTGGKTSSRYRQAEATYNAAQARYEKTLSDITQTVKLAYAQLNSYRGRLEALDESRKSSQAFLEAAERQADLSLSSQVDVLEARTDLYDVRLKFARTLADYLLSDLNLLLETGQLTEHTLEQYDELFSRTTL</sequence>
<keyword evidence="5" id="KW-0812">Transmembrane</keyword>
<evidence type="ECO:0000256" key="3">
    <source>
        <dbReference type="ARBA" id="ARBA00022448"/>
    </source>
</evidence>
<keyword evidence="10" id="KW-1185">Reference proteome</keyword>
<evidence type="ECO:0000256" key="1">
    <source>
        <dbReference type="ARBA" id="ARBA00004442"/>
    </source>
</evidence>
<dbReference type="Pfam" id="PF02321">
    <property type="entry name" value="OEP"/>
    <property type="match status" value="2"/>
</dbReference>
<dbReference type="Proteomes" id="UP000598488">
    <property type="component" value="Unassembled WGS sequence"/>
</dbReference>
<accession>A0ABS0ZD04</accession>
<protein>
    <submittedName>
        <fullName evidence="9">TolC family protein</fullName>
    </submittedName>
</protein>
<keyword evidence="4" id="KW-1134">Transmembrane beta strand</keyword>
<dbReference type="PANTHER" id="PTHR30026">
    <property type="entry name" value="OUTER MEMBRANE PROTEIN TOLC"/>
    <property type="match status" value="1"/>
</dbReference>
<comment type="caution">
    <text evidence="9">The sequence shown here is derived from an EMBL/GenBank/DDBJ whole genome shotgun (WGS) entry which is preliminary data.</text>
</comment>